<feature type="domain" description="RmlD-like substrate binding" evidence="7">
    <location>
        <begin position="1"/>
        <end position="283"/>
    </location>
</feature>
<evidence type="ECO:0000256" key="6">
    <source>
        <dbReference type="RuleBase" id="RU364082"/>
    </source>
</evidence>
<dbReference type="AlphaFoldDB" id="A0A371X408"/>
<dbReference type="Proteomes" id="UP000262379">
    <property type="component" value="Unassembled WGS sequence"/>
</dbReference>
<evidence type="ECO:0000256" key="1">
    <source>
        <dbReference type="ARBA" id="ARBA00004781"/>
    </source>
</evidence>
<comment type="pathway">
    <text evidence="1 6">Carbohydrate biosynthesis; dTDP-L-rhamnose biosynthesis.</text>
</comment>
<organism evidence="8 9">
    <name type="scientific">Mesorhizobium denitrificans</name>
    <dbReference type="NCBI Taxonomy" id="2294114"/>
    <lineage>
        <taxon>Bacteria</taxon>
        <taxon>Pseudomonadati</taxon>
        <taxon>Pseudomonadota</taxon>
        <taxon>Alphaproteobacteria</taxon>
        <taxon>Hyphomicrobiales</taxon>
        <taxon>Phyllobacteriaceae</taxon>
        <taxon>Mesorhizobium</taxon>
    </lineage>
</organism>
<keyword evidence="6" id="KW-0521">NADP</keyword>
<dbReference type="UniPathway" id="UPA00124"/>
<dbReference type="Gene3D" id="3.40.50.720">
    <property type="entry name" value="NAD(P)-binding Rossmann-like Domain"/>
    <property type="match status" value="1"/>
</dbReference>
<dbReference type="Pfam" id="PF04321">
    <property type="entry name" value="RmlD_sub_bind"/>
    <property type="match status" value="1"/>
</dbReference>
<comment type="cofactor">
    <cofactor evidence="6">
        <name>Mg(2+)</name>
        <dbReference type="ChEBI" id="CHEBI:18420"/>
    </cofactor>
    <text evidence="6">Binds 1 Mg(2+) ion per monomer.</text>
</comment>
<dbReference type="GO" id="GO:0008831">
    <property type="term" value="F:dTDP-4-dehydrorhamnose reductase activity"/>
    <property type="evidence" value="ECO:0007669"/>
    <property type="project" value="UniProtKB-EC"/>
</dbReference>
<evidence type="ECO:0000256" key="2">
    <source>
        <dbReference type="ARBA" id="ARBA00010944"/>
    </source>
</evidence>
<evidence type="ECO:0000256" key="5">
    <source>
        <dbReference type="ARBA" id="ARBA00048200"/>
    </source>
</evidence>
<proteinExistence type="inferred from homology"/>
<comment type="function">
    <text evidence="6">Catalyzes the reduction of dTDP-6-deoxy-L-lyxo-4-hexulose to yield dTDP-L-rhamnose.</text>
</comment>
<sequence>MNILMFGRSGQVATEMIRRAPDGVSITALGRPNADLVDPRGCAKIVQETNADVIVNAAAYTAVDQAEKDKVLSNIINAQAPAAIANAAAIRGIPFIHISTDYVFDGSGTTPWKPDDRCAPLNAYGRTKRRGEEGILAAGGQWAILRTSWVFSAHGNNFVKTMLRLGSERDKLRIVADQTGGPTAAADIADTIYRMAMRMTTGPKVGGIFHFSGTPDVNWAQFAREIFMQAGLFTQVEDISTADYPTPAKRPHNSRLDCESLKKIFGVERPDWRISLRRVLDELGRLPSPAKGGSRAA</sequence>
<dbReference type="PANTHER" id="PTHR10491:SF4">
    <property type="entry name" value="METHIONINE ADENOSYLTRANSFERASE 2 SUBUNIT BETA"/>
    <property type="match status" value="1"/>
</dbReference>
<name>A0A371X408_9HYPH</name>
<accession>A0A371X408</accession>
<dbReference type="SUPFAM" id="SSF51735">
    <property type="entry name" value="NAD(P)-binding Rossmann-fold domains"/>
    <property type="match status" value="1"/>
</dbReference>
<evidence type="ECO:0000313" key="9">
    <source>
        <dbReference type="Proteomes" id="UP000262379"/>
    </source>
</evidence>
<dbReference type="CDD" id="cd05254">
    <property type="entry name" value="dTDP_HR_like_SDR_e"/>
    <property type="match status" value="1"/>
</dbReference>
<gene>
    <name evidence="8" type="primary">rfbD</name>
    <name evidence="8" type="ORF">DY251_19965</name>
</gene>
<dbReference type="EMBL" id="QURN01000021">
    <property type="protein sequence ID" value="RFC63961.1"/>
    <property type="molecule type" value="Genomic_DNA"/>
</dbReference>
<comment type="catalytic activity">
    <reaction evidence="5 6">
        <text>dTDP-beta-L-rhamnose + NADP(+) = dTDP-4-dehydro-beta-L-rhamnose + NADPH + H(+)</text>
        <dbReference type="Rhea" id="RHEA:21796"/>
        <dbReference type="ChEBI" id="CHEBI:15378"/>
        <dbReference type="ChEBI" id="CHEBI:57510"/>
        <dbReference type="ChEBI" id="CHEBI:57783"/>
        <dbReference type="ChEBI" id="CHEBI:58349"/>
        <dbReference type="ChEBI" id="CHEBI:62830"/>
        <dbReference type="EC" id="1.1.1.133"/>
    </reaction>
</comment>
<reference evidence="9" key="1">
    <citation type="submission" date="2018-08" db="EMBL/GenBank/DDBJ databases">
        <authorList>
            <person name="Im W.T."/>
        </authorList>
    </citation>
    <scope>NUCLEOTIDE SEQUENCE [LARGE SCALE GENOMIC DNA]</scope>
    <source>
        <strain evidence="9">LA-28</strain>
    </source>
</reference>
<keyword evidence="6 8" id="KW-0560">Oxidoreductase</keyword>
<dbReference type="NCBIfam" id="TIGR01214">
    <property type="entry name" value="rmlD"/>
    <property type="match status" value="1"/>
</dbReference>
<protein>
    <recommendedName>
        <fullName evidence="4 6">dTDP-4-dehydrorhamnose reductase</fullName>
        <ecNumber evidence="3 6">1.1.1.133</ecNumber>
    </recommendedName>
</protein>
<evidence type="ECO:0000313" key="8">
    <source>
        <dbReference type="EMBL" id="RFC63961.1"/>
    </source>
</evidence>
<comment type="similarity">
    <text evidence="2 6">Belongs to the dTDP-4-dehydrorhamnose reductase family.</text>
</comment>
<dbReference type="Gene3D" id="3.90.25.10">
    <property type="entry name" value="UDP-galactose 4-epimerase, domain 1"/>
    <property type="match status" value="1"/>
</dbReference>
<dbReference type="GO" id="GO:0019305">
    <property type="term" value="P:dTDP-rhamnose biosynthetic process"/>
    <property type="evidence" value="ECO:0007669"/>
    <property type="project" value="UniProtKB-UniPathway"/>
</dbReference>
<dbReference type="InterPro" id="IPR036291">
    <property type="entry name" value="NAD(P)-bd_dom_sf"/>
</dbReference>
<comment type="caution">
    <text evidence="8">The sequence shown here is derived from an EMBL/GenBank/DDBJ whole genome shotgun (WGS) entry which is preliminary data.</text>
</comment>
<evidence type="ECO:0000259" key="7">
    <source>
        <dbReference type="Pfam" id="PF04321"/>
    </source>
</evidence>
<dbReference type="InterPro" id="IPR029903">
    <property type="entry name" value="RmlD-like-bd"/>
</dbReference>
<dbReference type="EC" id="1.1.1.133" evidence="3 6"/>
<dbReference type="RefSeq" id="WP_116625662.1">
    <property type="nucleotide sequence ID" value="NZ_QURN01000021.1"/>
</dbReference>
<keyword evidence="9" id="KW-1185">Reference proteome</keyword>
<evidence type="ECO:0000256" key="4">
    <source>
        <dbReference type="ARBA" id="ARBA00017099"/>
    </source>
</evidence>
<dbReference type="InterPro" id="IPR005913">
    <property type="entry name" value="dTDP_dehydrorham_reduct"/>
</dbReference>
<evidence type="ECO:0000256" key="3">
    <source>
        <dbReference type="ARBA" id="ARBA00012929"/>
    </source>
</evidence>
<dbReference type="PANTHER" id="PTHR10491">
    <property type="entry name" value="DTDP-4-DEHYDRORHAMNOSE REDUCTASE"/>
    <property type="match status" value="1"/>
</dbReference>